<gene>
    <name evidence="11" type="ORF">SAMN02745163_01469</name>
</gene>
<evidence type="ECO:0000256" key="6">
    <source>
        <dbReference type="ARBA" id="ARBA00031246"/>
    </source>
</evidence>
<protein>
    <recommendedName>
        <fullName evidence="2">tagatose-bisphosphate aldolase</fullName>
        <ecNumber evidence="2">4.1.2.40</ecNumber>
    </recommendedName>
    <alternativeName>
        <fullName evidence="7">D-tagatose-bisphosphate aldolase class II</fullName>
    </alternativeName>
    <alternativeName>
        <fullName evidence="6">Tagatose-bisphosphate aldolase</fullName>
    </alternativeName>
</protein>
<dbReference type="OrthoDB" id="9803995at2"/>
<dbReference type="Proteomes" id="UP000184310">
    <property type="component" value="Unassembled WGS sequence"/>
</dbReference>
<evidence type="ECO:0000256" key="8">
    <source>
        <dbReference type="PIRSR" id="PIRSR001359-1"/>
    </source>
</evidence>
<evidence type="ECO:0000256" key="10">
    <source>
        <dbReference type="PIRSR" id="PIRSR001359-3"/>
    </source>
</evidence>
<reference evidence="11 12" key="1">
    <citation type="submission" date="2016-11" db="EMBL/GenBank/DDBJ databases">
        <authorList>
            <person name="Jaros S."/>
            <person name="Januszkiewicz K."/>
            <person name="Wedrychowicz H."/>
        </authorList>
    </citation>
    <scope>NUCLEOTIDE SEQUENCE [LARGE SCALE GENOMIC DNA]</scope>
    <source>
        <strain evidence="11 12">DSM 21758</strain>
    </source>
</reference>
<evidence type="ECO:0000256" key="9">
    <source>
        <dbReference type="PIRSR" id="PIRSR001359-2"/>
    </source>
</evidence>
<feature type="binding site" evidence="10">
    <location>
        <position position="105"/>
    </location>
    <ligand>
        <name>Zn(2+)</name>
        <dbReference type="ChEBI" id="CHEBI:29105"/>
        <label>2</label>
    </ligand>
</feature>
<proteinExistence type="predicted"/>
<keyword evidence="12" id="KW-1185">Reference proteome</keyword>
<name>A0A1M6H362_9CLOT</name>
<evidence type="ECO:0000256" key="3">
    <source>
        <dbReference type="ARBA" id="ARBA00022723"/>
    </source>
</evidence>
<dbReference type="InterPro" id="IPR050246">
    <property type="entry name" value="Class_II_FBP_aldolase"/>
</dbReference>
<evidence type="ECO:0000256" key="4">
    <source>
        <dbReference type="ARBA" id="ARBA00022833"/>
    </source>
</evidence>
<feature type="binding site" evidence="9">
    <location>
        <position position="182"/>
    </location>
    <ligand>
        <name>dihydroxyacetone phosphate</name>
        <dbReference type="ChEBI" id="CHEBI:57642"/>
    </ligand>
</feature>
<keyword evidence="5" id="KW-0456">Lyase</keyword>
<keyword evidence="3 10" id="KW-0479">Metal-binding</keyword>
<dbReference type="EC" id="4.1.2.40" evidence="2"/>
<dbReference type="UniPathway" id="UPA00704">
    <property type="reaction ID" value="UER00716"/>
</dbReference>
<organism evidence="11 12">
    <name type="scientific">Clostridium cavendishii DSM 21758</name>
    <dbReference type="NCBI Taxonomy" id="1121302"/>
    <lineage>
        <taxon>Bacteria</taxon>
        <taxon>Bacillati</taxon>
        <taxon>Bacillota</taxon>
        <taxon>Clostridia</taxon>
        <taxon>Eubacteriales</taxon>
        <taxon>Clostridiaceae</taxon>
        <taxon>Clostridium</taxon>
    </lineage>
</organism>
<feature type="binding site" evidence="10">
    <location>
        <position position="84"/>
    </location>
    <ligand>
        <name>Zn(2+)</name>
        <dbReference type="ChEBI" id="CHEBI:29105"/>
        <label>1</label>
        <note>catalytic</note>
    </ligand>
</feature>
<dbReference type="InterPro" id="IPR000771">
    <property type="entry name" value="FBA_II"/>
</dbReference>
<feature type="binding site" evidence="9">
    <location>
        <begin position="231"/>
        <end position="234"/>
    </location>
    <ligand>
        <name>dihydroxyacetone phosphate</name>
        <dbReference type="ChEBI" id="CHEBI:57642"/>
    </ligand>
</feature>
<dbReference type="Gene3D" id="3.20.20.70">
    <property type="entry name" value="Aldolase class I"/>
    <property type="match status" value="1"/>
</dbReference>
<sequence>MRNILSTKEMLLKAQKEGYAVPAFNIHNLETFQVVVETAAEMKSPVIIAGTPSTIEYAGGDYIVNMAQVAARKYDIPIAIHLDHFEKVDEIKHYIDEGFRSSMIDASHEGYEENIEIVKEVVAYAHKYDATVEAELGRLGGQEDDLVVDEKDAMYTNPKQAKDFVEKTGIDSLAIAIGTAHGLYKGEAKLDFDRLAEIRKEVSVPLVLHGASDVPDELVKKAISLGICKVNVATDLKIPFSDAVKKYFNENPKANDPRKYMTPGKKAMKEIVKHKILVCGSNDRY</sequence>
<evidence type="ECO:0000256" key="2">
    <source>
        <dbReference type="ARBA" id="ARBA00012905"/>
    </source>
</evidence>
<dbReference type="PANTHER" id="PTHR30304">
    <property type="entry name" value="D-TAGATOSE-1,6-BISPHOSPHATE ALDOLASE"/>
    <property type="match status" value="1"/>
</dbReference>
<dbReference type="GO" id="GO:0008270">
    <property type="term" value="F:zinc ion binding"/>
    <property type="evidence" value="ECO:0007669"/>
    <property type="project" value="InterPro"/>
</dbReference>
<dbReference type="RefSeq" id="WP_072986024.1">
    <property type="nucleotide sequence ID" value="NZ_FQZB01000006.1"/>
</dbReference>
<dbReference type="GO" id="GO:2001059">
    <property type="term" value="P:D-tagatose 6-phosphate catabolic process"/>
    <property type="evidence" value="ECO:0007669"/>
    <property type="project" value="UniProtKB-UniPathway"/>
</dbReference>
<dbReference type="NCBIfam" id="TIGR01858">
    <property type="entry name" value="tag_bisphos_ald"/>
    <property type="match status" value="1"/>
</dbReference>
<feature type="binding site" evidence="9">
    <location>
        <begin position="210"/>
        <end position="212"/>
    </location>
    <ligand>
        <name>dihydroxyacetone phosphate</name>
        <dbReference type="ChEBI" id="CHEBI:57642"/>
    </ligand>
</feature>
<evidence type="ECO:0000256" key="1">
    <source>
        <dbReference type="ARBA" id="ARBA00005191"/>
    </source>
</evidence>
<dbReference type="EMBL" id="FQZB01000006">
    <property type="protein sequence ID" value="SHJ16645.1"/>
    <property type="molecule type" value="Genomic_DNA"/>
</dbReference>
<dbReference type="GO" id="GO:0005975">
    <property type="term" value="P:carbohydrate metabolic process"/>
    <property type="evidence" value="ECO:0007669"/>
    <property type="project" value="InterPro"/>
</dbReference>
<dbReference type="InterPro" id="IPR011288">
    <property type="entry name" value="TagBP_ald_KbaY/GatY"/>
</dbReference>
<dbReference type="PROSITE" id="PS00806">
    <property type="entry name" value="ALDOLASE_CLASS_II_2"/>
    <property type="match status" value="1"/>
</dbReference>
<feature type="binding site" evidence="10">
    <location>
        <position position="135"/>
    </location>
    <ligand>
        <name>Zn(2+)</name>
        <dbReference type="ChEBI" id="CHEBI:29105"/>
        <label>2</label>
    </ligand>
</feature>
<comment type="pathway">
    <text evidence="1">Carbohydrate metabolism; D-tagatose 6-phosphate degradation; D-glyceraldehyde 3-phosphate and glycerone phosphate from D-tagatose 6-phosphate: step 2/2.</text>
</comment>
<dbReference type="CDD" id="cd00947">
    <property type="entry name" value="TBP_aldolase_IIB"/>
    <property type="match status" value="1"/>
</dbReference>
<comment type="cofactor">
    <cofactor evidence="10">
        <name>Zn(2+)</name>
        <dbReference type="ChEBI" id="CHEBI:29105"/>
    </cofactor>
    <text evidence="10">Binds 2 Zn(2+) ions per subunit. One is catalytic and the other provides a structural contribution.</text>
</comment>
<evidence type="ECO:0000256" key="7">
    <source>
        <dbReference type="ARBA" id="ARBA00032933"/>
    </source>
</evidence>
<dbReference type="GO" id="GO:0009025">
    <property type="term" value="F:tagatose-bisphosphate aldolase activity"/>
    <property type="evidence" value="ECO:0007669"/>
    <property type="project" value="UniProtKB-EC"/>
</dbReference>
<dbReference type="SUPFAM" id="SSF51569">
    <property type="entry name" value="Aldolase"/>
    <property type="match status" value="1"/>
</dbReference>
<evidence type="ECO:0000256" key="5">
    <source>
        <dbReference type="ARBA" id="ARBA00023239"/>
    </source>
</evidence>
<dbReference type="FunFam" id="3.20.20.70:FF:000043">
    <property type="entry name" value="D-tagatose-1,6-bisphosphate aldolase subunit GatY"/>
    <property type="match status" value="1"/>
</dbReference>
<feature type="binding site" evidence="10">
    <location>
        <position position="209"/>
    </location>
    <ligand>
        <name>Zn(2+)</name>
        <dbReference type="ChEBI" id="CHEBI:29105"/>
        <label>1</label>
        <note>catalytic</note>
    </ligand>
</feature>
<accession>A0A1M6H362</accession>
<dbReference type="STRING" id="1121302.SAMN02745163_01469"/>
<dbReference type="PANTHER" id="PTHR30304:SF0">
    <property type="entry name" value="D-TAGATOSE-1,6-BISPHOSPHATE ALDOLASE SUBUNIT GATY-RELATED"/>
    <property type="match status" value="1"/>
</dbReference>
<keyword evidence="4 10" id="KW-0862">Zinc</keyword>
<dbReference type="PIRSF" id="PIRSF001359">
    <property type="entry name" value="F_bP_aldolase_II"/>
    <property type="match status" value="1"/>
</dbReference>
<dbReference type="InterPro" id="IPR013785">
    <property type="entry name" value="Aldolase_TIM"/>
</dbReference>
<dbReference type="NCBIfam" id="NF009374">
    <property type="entry name" value="PRK12737.1"/>
    <property type="match status" value="1"/>
</dbReference>
<dbReference type="AlphaFoldDB" id="A0A1M6H362"/>
<dbReference type="NCBIfam" id="NF006626">
    <property type="entry name" value="PRK09195.1"/>
    <property type="match status" value="1"/>
</dbReference>
<feature type="active site" description="Proton donor" evidence="8">
    <location>
        <position position="83"/>
    </location>
</feature>
<dbReference type="NCBIfam" id="TIGR00167">
    <property type="entry name" value="cbbA"/>
    <property type="match status" value="1"/>
</dbReference>
<evidence type="ECO:0000313" key="11">
    <source>
        <dbReference type="EMBL" id="SHJ16645.1"/>
    </source>
</evidence>
<feature type="binding site" evidence="10">
    <location>
        <position position="181"/>
    </location>
    <ligand>
        <name>Zn(2+)</name>
        <dbReference type="ChEBI" id="CHEBI:29105"/>
        <label>1</label>
        <note>catalytic</note>
    </ligand>
</feature>
<evidence type="ECO:0000313" key="12">
    <source>
        <dbReference type="Proteomes" id="UP000184310"/>
    </source>
</evidence>
<dbReference type="Pfam" id="PF01116">
    <property type="entry name" value="F_bP_aldolase"/>
    <property type="match status" value="1"/>
</dbReference>